<accession>A0A507SV36</accession>
<comment type="caution">
    <text evidence="2">The sequence shown here is derived from an EMBL/GenBank/DDBJ whole genome shotgun (WGS) entry which is preliminary data.</text>
</comment>
<evidence type="ECO:0000313" key="3">
    <source>
        <dbReference type="Proteomes" id="UP000320801"/>
    </source>
</evidence>
<feature type="transmembrane region" description="Helical" evidence="1">
    <location>
        <begin position="12"/>
        <end position="30"/>
    </location>
</feature>
<evidence type="ECO:0000256" key="1">
    <source>
        <dbReference type="SAM" id="Phobius"/>
    </source>
</evidence>
<dbReference type="OrthoDB" id="400593at2"/>
<dbReference type="EMBL" id="SMDN01000003">
    <property type="protein sequence ID" value="TQC54054.1"/>
    <property type="molecule type" value="Genomic_DNA"/>
</dbReference>
<dbReference type="Proteomes" id="UP000320801">
    <property type="component" value="Unassembled WGS sequence"/>
</dbReference>
<keyword evidence="3" id="KW-1185">Reference proteome</keyword>
<proteinExistence type="predicted"/>
<name>A0A507SV36_9BACT</name>
<dbReference type="AlphaFoldDB" id="A0A507SV36"/>
<dbReference type="NCBIfam" id="NF045999">
    <property type="entry name" value="MAG1140_fam"/>
    <property type="match status" value="1"/>
</dbReference>
<sequence length="128" mass="15224">MTKLTRPTKTMWVLFALLIIFSVLLAYFVLSFKIEKTIKVQFFINDKRELVLIAPEKTLFFLEKNKQVNVNYSDRFYMLKIFKIQKINENVLVSFYKIPPEMKLVPNTHIDGSLFYEKTSVLKALFPY</sequence>
<keyword evidence="1" id="KW-1133">Transmembrane helix</keyword>
<gene>
    <name evidence="2" type="ORF">E1I18_01175</name>
</gene>
<reference evidence="2 3" key="1">
    <citation type="submission" date="2019-03" db="EMBL/GenBank/DDBJ databases">
        <title>Characterization of a novel Mycoplasma cynos real-time PCR assay.</title>
        <authorList>
            <person name="Tallmadge R.L."/>
            <person name="Mitchell P.K."/>
            <person name="Goodman L."/>
        </authorList>
    </citation>
    <scope>NUCLEOTIDE SEQUENCE [LARGE SCALE GENOMIC DNA]</scope>
    <source>
        <strain evidence="2 3">1642</strain>
    </source>
</reference>
<keyword evidence="1" id="KW-0472">Membrane</keyword>
<evidence type="ECO:0000313" key="2">
    <source>
        <dbReference type="EMBL" id="TQC54054.1"/>
    </source>
</evidence>
<organism evidence="2 3">
    <name type="scientific">Mycoplasmopsis mucosicanis</name>
    <dbReference type="NCBI Taxonomy" id="458208"/>
    <lineage>
        <taxon>Bacteria</taxon>
        <taxon>Bacillati</taxon>
        <taxon>Mycoplasmatota</taxon>
        <taxon>Mycoplasmoidales</taxon>
        <taxon>Metamycoplasmataceae</taxon>
        <taxon>Mycoplasmopsis</taxon>
    </lineage>
</organism>
<dbReference type="RefSeq" id="WP_141483783.1">
    <property type="nucleotide sequence ID" value="NZ_SMDN01000003.1"/>
</dbReference>
<keyword evidence="1" id="KW-0812">Transmembrane</keyword>
<protein>
    <submittedName>
        <fullName evidence="2">Uncharacterized protein</fullName>
    </submittedName>
</protein>